<dbReference type="EMBL" id="PDDX01000001">
    <property type="protein sequence ID" value="PHI29710.1"/>
    <property type="molecule type" value="Genomic_DNA"/>
</dbReference>
<dbReference type="RefSeq" id="WP_029093213.1">
    <property type="nucleotide sequence ID" value="NZ_CAADJA010000002.1"/>
</dbReference>
<name>A0A2C6C015_9GAMM</name>
<keyword evidence="3" id="KW-1185">Reference proteome</keyword>
<gene>
    <name evidence="1" type="ORF">CRN84_10365</name>
    <name evidence="2" type="ORF">NCTC12282_03008</name>
</gene>
<dbReference type="EMBL" id="CAADJA010000002">
    <property type="protein sequence ID" value="VFS48095.1"/>
    <property type="molecule type" value="Genomic_DNA"/>
</dbReference>
<reference evidence="2 4" key="3">
    <citation type="submission" date="2019-03" db="EMBL/GenBank/DDBJ databases">
        <authorList>
            <consortium name="Pathogen Informatics"/>
        </authorList>
    </citation>
    <scope>NUCLEOTIDE SEQUENCE [LARGE SCALE GENOMIC DNA]</scope>
    <source>
        <strain evidence="2 4">NCTC12282</strain>
    </source>
</reference>
<accession>A0A2C6C015</accession>
<evidence type="ECO:0000313" key="3">
    <source>
        <dbReference type="Proteomes" id="UP000224974"/>
    </source>
</evidence>
<evidence type="ECO:0000313" key="1">
    <source>
        <dbReference type="EMBL" id="PHI29710.1"/>
    </source>
</evidence>
<proteinExistence type="predicted"/>
<dbReference type="Proteomes" id="UP000224974">
    <property type="component" value="Unassembled WGS sequence"/>
</dbReference>
<dbReference type="Proteomes" id="UP000373449">
    <property type="component" value="Unassembled WGS sequence"/>
</dbReference>
<dbReference type="STRING" id="1111728.GCA_000427805_00614"/>
<reference evidence="3" key="1">
    <citation type="submission" date="2017-09" db="EMBL/GenBank/DDBJ databases">
        <title>FDA dAtabase for Regulatory Grade micrObial Sequences (FDA-ARGOS): Supporting development and validation of Infectious Disease Dx tests.</title>
        <authorList>
            <person name="Minogue T."/>
            <person name="Wolcott M."/>
            <person name="Wasieloski L."/>
            <person name="Aguilar W."/>
            <person name="Moore D."/>
            <person name="Tallon L."/>
            <person name="Sadzewicz L."/>
            <person name="Ott S."/>
            <person name="Zhao X."/>
            <person name="Nagaraj S."/>
            <person name="Vavikolanu K."/>
            <person name="Aluvathingal J."/>
            <person name="Nadendla S."/>
            <person name="Sichtig H."/>
        </authorList>
    </citation>
    <scope>NUCLEOTIDE SEQUENCE [LARGE SCALE GENOMIC DNA]</scope>
    <source>
        <strain evidence="3">FDAARGOS_387</strain>
    </source>
</reference>
<evidence type="ECO:0000313" key="2">
    <source>
        <dbReference type="EMBL" id="VFS48095.1"/>
    </source>
</evidence>
<protein>
    <recommendedName>
        <fullName evidence="5">WG repeat-containing protein</fullName>
    </recommendedName>
</protein>
<dbReference type="AlphaFoldDB" id="A0A2C6C015"/>
<evidence type="ECO:0008006" key="5">
    <source>
        <dbReference type="Google" id="ProtNLM"/>
    </source>
</evidence>
<organism evidence="1 3">
    <name type="scientific">Budvicia aquatica</name>
    <dbReference type="NCBI Taxonomy" id="82979"/>
    <lineage>
        <taxon>Bacteria</taxon>
        <taxon>Pseudomonadati</taxon>
        <taxon>Pseudomonadota</taxon>
        <taxon>Gammaproteobacteria</taxon>
        <taxon>Enterobacterales</taxon>
        <taxon>Budviciaceae</taxon>
        <taxon>Budvicia</taxon>
    </lineage>
</organism>
<sequence length="173" mass="19953">MPDTLPLSSELVCAQYDYVSAYRQGLFFVSSVRLGVLYTGLYNSHNNTLVYPVEYTHIRPSPEHINLLLLEKVSPKLNLKDQDGRYITYRMVSGLGNDRGEIIQPCIYDWITYHQSFDLFVAKKHDEKIYIPLNGDGSTLLPLVEYQGFVISEDGADLFFIKDEHHYKIGHKF</sequence>
<evidence type="ECO:0000313" key="4">
    <source>
        <dbReference type="Proteomes" id="UP000373449"/>
    </source>
</evidence>
<reference evidence="1" key="2">
    <citation type="submission" date="2017-09" db="EMBL/GenBank/DDBJ databases">
        <title>FDA dAtabase for Regulatory Grade micrObial Sequences (FDA-ARGOS): Supporting development and validation of Infectious Disease Dx tests.</title>
        <authorList>
            <person name="Minogue T."/>
            <person name="Wolcott M."/>
            <person name="Wasieloski L."/>
            <person name="Aguilar W."/>
            <person name="Moore D."/>
            <person name="Tallon L.J."/>
            <person name="Sadzewicz L."/>
            <person name="Ott S."/>
            <person name="Zhao X."/>
            <person name="Nagaraj S."/>
            <person name="Vavikolanu K."/>
            <person name="Aluvathingal J."/>
            <person name="Nadendla S."/>
            <person name="Sichtig H."/>
        </authorList>
    </citation>
    <scope>NUCLEOTIDE SEQUENCE</scope>
    <source>
        <strain evidence="1">FDAARGOS_387</strain>
    </source>
</reference>